<proteinExistence type="predicted"/>
<evidence type="ECO:0000313" key="1">
    <source>
        <dbReference type="EMBL" id="CAG4954449.1"/>
    </source>
</evidence>
<name>A0A8S3WF66_PARAO</name>
<dbReference type="EMBL" id="CAJQZP010000288">
    <property type="protein sequence ID" value="CAG4954449.1"/>
    <property type="molecule type" value="Genomic_DNA"/>
</dbReference>
<evidence type="ECO:0000313" key="2">
    <source>
        <dbReference type="Proteomes" id="UP000691718"/>
    </source>
</evidence>
<keyword evidence="2" id="KW-1185">Reference proteome</keyword>
<dbReference type="Proteomes" id="UP000691718">
    <property type="component" value="Unassembled WGS sequence"/>
</dbReference>
<accession>A0A8S3WF66</accession>
<gene>
    <name evidence="1" type="ORF">PAPOLLO_LOCUS5125</name>
</gene>
<dbReference type="AlphaFoldDB" id="A0A8S3WF66"/>
<sequence length="141" mass="15117">MTQTIRLYPVIKFSEIAFGVCGAGASSSAAAPEPIETCDRDLPVASVNLQQPSSSSAAPAPIETCDCDLPVTSVNLQQPSSSSAAPEPIETCDRDLPVASVNFNNRHLHQQCQRLLKPATVTCLPSLLTCNNRHRKCQQNK</sequence>
<organism evidence="1 2">
    <name type="scientific">Parnassius apollo</name>
    <name type="common">Apollo butterfly</name>
    <name type="synonym">Papilio apollo</name>
    <dbReference type="NCBI Taxonomy" id="110799"/>
    <lineage>
        <taxon>Eukaryota</taxon>
        <taxon>Metazoa</taxon>
        <taxon>Ecdysozoa</taxon>
        <taxon>Arthropoda</taxon>
        <taxon>Hexapoda</taxon>
        <taxon>Insecta</taxon>
        <taxon>Pterygota</taxon>
        <taxon>Neoptera</taxon>
        <taxon>Endopterygota</taxon>
        <taxon>Lepidoptera</taxon>
        <taxon>Glossata</taxon>
        <taxon>Ditrysia</taxon>
        <taxon>Papilionoidea</taxon>
        <taxon>Papilionidae</taxon>
        <taxon>Parnassiinae</taxon>
        <taxon>Parnassini</taxon>
        <taxon>Parnassius</taxon>
        <taxon>Parnassius</taxon>
    </lineage>
</organism>
<protein>
    <submittedName>
        <fullName evidence="1">(apollo) hypothetical protein</fullName>
    </submittedName>
</protein>
<reference evidence="1" key="1">
    <citation type="submission" date="2021-04" db="EMBL/GenBank/DDBJ databases">
        <authorList>
            <person name="Tunstrom K."/>
        </authorList>
    </citation>
    <scope>NUCLEOTIDE SEQUENCE</scope>
</reference>
<comment type="caution">
    <text evidence="1">The sequence shown here is derived from an EMBL/GenBank/DDBJ whole genome shotgun (WGS) entry which is preliminary data.</text>
</comment>